<dbReference type="EMBL" id="KI692622">
    <property type="protein sequence ID" value="ETM47765.1"/>
    <property type="molecule type" value="Genomic_DNA"/>
</dbReference>
<evidence type="ECO:0000313" key="2">
    <source>
        <dbReference type="EMBL" id="ETM47765.1"/>
    </source>
</evidence>
<gene>
    <name evidence="2" type="ORF">L914_07595</name>
</gene>
<accession>W2NGW8</accession>
<evidence type="ECO:0000256" key="1">
    <source>
        <dbReference type="SAM" id="MobiDB-lite"/>
    </source>
</evidence>
<name>W2NGW8_PHYNI</name>
<dbReference type="Proteomes" id="UP000054532">
    <property type="component" value="Unassembled WGS sequence"/>
</dbReference>
<protein>
    <submittedName>
        <fullName evidence="2">Uncharacterized protein</fullName>
    </submittedName>
</protein>
<reference evidence="2" key="1">
    <citation type="submission" date="2013-11" db="EMBL/GenBank/DDBJ databases">
        <title>The Genome Sequence of Phytophthora parasitica IAC_01/95.</title>
        <authorList>
            <consortium name="The Broad Institute Genomics Platform"/>
            <person name="Russ C."/>
            <person name="Tyler B."/>
            <person name="Panabieres F."/>
            <person name="Shan W."/>
            <person name="Tripathy S."/>
            <person name="Grunwald N."/>
            <person name="Machado M."/>
            <person name="Johnson C.S."/>
            <person name="Arredondo F."/>
            <person name="Hong C."/>
            <person name="Coffey M."/>
            <person name="Young S.K."/>
            <person name="Zeng Q."/>
            <person name="Gargeya S."/>
            <person name="Fitzgerald M."/>
            <person name="Abouelleil A."/>
            <person name="Alvarado L."/>
            <person name="Chapman S.B."/>
            <person name="Gainer-Dewar J."/>
            <person name="Goldberg J."/>
            <person name="Griggs A."/>
            <person name="Gujja S."/>
            <person name="Hansen M."/>
            <person name="Howarth C."/>
            <person name="Imamovic A."/>
            <person name="Ireland A."/>
            <person name="Larimer J."/>
            <person name="McCowan C."/>
            <person name="Murphy C."/>
            <person name="Pearson M."/>
            <person name="Poon T.W."/>
            <person name="Priest M."/>
            <person name="Roberts A."/>
            <person name="Saif S."/>
            <person name="Shea T."/>
            <person name="Sykes S."/>
            <person name="Wortman J."/>
            <person name="Nusbaum C."/>
            <person name="Birren B."/>
        </authorList>
    </citation>
    <scope>NUCLEOTIDE SEQUENCE [LARGE SCALE GENOMIC DNA]</scope>
    <source>
        <strain evidence="2">IAC_01/95</strain>
    </source>
</reference>
<proteinExistence type="predicted"/>
<dbReference type="VEuPathDB" id="FungiDB:PPTG_10852"/>
<dbReference type="AlphaFoldDB" id="W2NGW8"/>
<feature type="region of interest" description="Disordered" evidence="1">
    <location>
        <begin position="62"/>
        <end position="86"/>
    </location>
</feature>
<sequence>KCNTTLSSSYKFKLHFLRKRSCGPKIIAKQGEKKKEMSRQSSKVQYIKKQLDKFGWWGEEEEKEKADEDNSMGVSPARNAVRVTGPDKLNQAKALATIN</sequence>
<feature type="non-terminal residue" evidence="2">
    <location>
        <position position="1"/>
    </location>
</feature>
<organism evidence="2">
    <name type="scientific">Phytophthora nicotianae</name>
    <name type="common">Potato buckeye rot agent</name>
    <name type="synonym">Phytophthora parasitica</name>
    <dbReference type="NCBI Taxonomy" id="4792"/>
    <lineage>
        <taxon>Eukaryota</taxon>
        <taxon>Sar</taxon>
        <taxon>Stramenopiles</taxon>
        <taxon>Oomycota</taxon>
        <taxon>Peronosporomycetes</taxon>
        <taxon>Peronosporales</taxon>
        <taxon>Peronosporaceae</taxon>
        <taxon>Phytophthora</taxon>
    </lineage>
</organism>